<organism evidence="1 2">
    <name type="scientific">Ralstonia solanacearum (strain Po82)</name>
    <dbReference type="NCBI Taxonomy" id="1031711"/>
    <lineage>
        <taxon>Bacteria</taxon>
        <taxon>Pseudomonadati</taxon>
        <taxon>Pseudomonadota</taxon>
        <taxon>Betaproteobacteria</taxon>
        <taxon>Burkholderiales</taxon>
        <taxon>Burkholderiaceae</taxon>
        <taxon>Ralstonia</taxon>
        <taxon>Ralstonia solanacearum species complex</taxon>
    </lineage>
</organism>
<proteinExistence type="predicted"/>
<reference evidence="1 2" key="1">
    <citation type="journal article" date="2011" name="J. Bacteriol.">
        <title>Complete genome sequence of the plant pathogen Ralstonia solanacearum strain Po82.</title>
        <authorList>
            <person name="Xu J."/>
            <person name="Zheng H.J."/>
            <person name="Liu L."/>
            <person name="Pan Z.C."/>
            <person name="Prior P."/>
            <person name="Tang B."/>
            <person name="Xu J.S."/>
            <person name="Zhang H."/>
            <person name="Tian Q."/>
            <person name="Zhang L.Q."/>
            <person name="Feng J."/>
        </authorList>
    </citation>
    <scope>NUCLEOTIDE SEQUENCE [LARGE SCALE GENOMIC DNA]</scope>
    <source>
        <strain evidence="1 2">Po82</strain>
    </source>
</reference>
<name>F6G1I7_RALS8</name>
<gene>
    <name evidence="1" type="ordered locus">RSPO_c01757</name>
</gene>
<accession>F6G1I7</accession>
<dbReference type="HOGENOM" id="CLU_3204351_0_0_4"/>
<dbReference type="AlphaFoldDB" id="F6G1I7"/>
<dbReference type="EMBL" id="CP002819">
    <property type="protein sequence ID" value="AEG69057.1"/>
    <property type="molecule type" value="Genomic_DNA"/>
</dbReference>
<dbReference type="KEGG" id="rsn:RSPO_c01757"/>
<dbReference type="PATRIC" id="fig|1031711.3.peg.1709"/>
<sequence>MVCQGLPGGKGGGHTAGIGMGKTNAQYNGAPRRCSIGTRLISAVR</sequence>
<dbReference type="Proteomes" id="UP000007953">
    <property type="component" value="Chromosome"/>
</dbReference>
<evidence type="ECO:0000313" key="1">
    <source>
        <dbReference type="EMBL" id="AEG69057.1"/>
    </source>
</evidence>
<evidence type="ECO:0000313" key="2">
    <source>
        <dbReference type="Proteomes" id="UP000007953"/>
    </source>
</evidence>
<protein>
    <submittedName>
        <fullName evidence="1">Uncharacterized protein</fullName>
    </submittedName>
</protein>